<feature type="signal peptide" evidence="2">
    <location>
        <begin position="1"/>
        <end position="21"/>
    </location>
</feature>
<dbReference type="Proteomes" id="UP000572817">
    <property type="component" value="Unassembled WGS sequence"/>
</dbReference>
<dbReference type="EMBL" id="WWBZ02000022">
    <property type="protein sequence ID" value="KAF4307976.1"/>
    <property type="molecule type" value="Genomic_DNA"/>
</dbReference>
<evidence type="ECO:0000256" key="2">
    <source>
        <dbReference type="SAM" id="SignalP"/>
    </source>
</evidence>
<dbReference type="AlphaFoldDB" id="A0A8H4N6R5"/>
<comment type="caution">
    <text evidence="3">The sequence shown here is derived from an EMBL/GenBank/DDBJ whole genome shotgun (WGS) entry which is preliminary data.</text>
</comment>
<sequence>MVFKVLSAALLTLSTVVLSHGQVTYNETTNTYTCPARSSGGSFCGGGSSSPISTRHLIRCAPNSTAGTLLDCADALDPLVVVGLVRHAASCHQFSPAHGDAACAFNGVAYPRDAAPFPICGARAAVVSGVPAPSVNATTAFRTGPSVTSSSSRRSSSSSSSNDDGGAVEYADDDDDDDDGGEYYGGGDEWVWDGGADGVAGSEWVGGHEGRCVVAVGWFVWGCGGCG</sequence>
<evidence type="ECO:0000256" key="1">
    <source>
        <dbReference type="SAM" id="MobiDB-lite"/>
    </source>
</evidence>
<name>A0A8H4N6R5_9PEZI</name>
<evidence type="ECO:0000313" key="4">
    <source>
        <dbReference type="Proteomes" id="UP000572817"/>
    </source>
</evidence>
<feature type="compositionally biased region" description="Low complexity" evidence="1">
    <location>
        <begin position="149"/>
        <end position="169"/>
    </location>
</feature>
<dbReference type="OrthoDB" id="5426294at2759"/>
<feature type="region of interest" description="Disordered" evidence="1">
    <location>
        <begin position="138"/>
        <end position="188"/>
    </location>
</feature>
<keyword evidence="2" id="KW-0732">Signal</keyword>
<proteinExistence type="predicted"/>
<evidence type="ECO:0000313" key="3">
    <source>
        <dbReference type="EMBL" id="KAF4307976.1"/>
    </source>
</evidence>
<organism evidence="3 4">
    <name type="scientific">Botryosphaeria dothidea</name>
    <dbReference type="NCBI Taxonomy" id="55169"/>
    <lineage>
        <taxon>Eukaryota</taxon>
        <taxon>Fungi</taxon>
        <taxon>Dikarya</taxon>
        <taxon>Ascomycota</taxon>
        <taxon>Pezizomycotina</taxon>
        <taxon>Dothideomycetes</taxon>
        <taxon>Dothideomycetes incertae sedis</taxon>
        <taxon>Botryosphaeriales</taxon>
        <taxon>Botryosphaeriaceae</taxon>
        <taxon>Botryosphaeria</taxon>
    </lineage>
</organism>
<reference evidence="3" key="1">
    <citation type="submission" date="2020-04" db="EMBL/GenBank/DDBJ databases">
        <title>Genome Assembly and Annotation of Botryosphaeria dothidea sdau 11-99, a Latent Pathogen of Apple Fruit Ring Rot in China.</title>
        <authorList>
            <person name="Yu C."/>
            <person name="Diao Y."/>
            <person name="Lu Q."/>
            <person name="Zhao J."/>
            <person name="Cui S."/>
            <person name="Peng C."/>
            <person name="He B."/>
            <person name="Liu H."/>
        </authorList>
    </citation>
    <scope>NUCLEOTIDE SEQUENCE [LARGE SCALE GENOMIC DNA]</scope>
    <source>
        <strain evidence="3">Sdau11-99</strain>
    </source>
</reference>
<feature type="compositionally biased region" description="Polar residues" evidence="1">
    <location>
        <begin position="138"/>
        <end position="148"/>
    </location>
</feature>
<protein>
    <submittedName>
        <fullName evidence="3">Uncharacterized protein</fullName>
    </submittedName>
</protein>
<keyword evidence="4" id="KW-1185">Reference proteome</keyword>
<feature type="compositionally biased region" description="Acidic residues" evidence="1">
    <location>
        <begin position="170"/>
        <end position="181"/>
    </location>
</feature>
<feature type="chain" id="PRO_5034369344" evidence="2">
    <location>
        <begin position="22"/>
        <end position="227"/>
    </location>
</feature>
<accession>A0A8H4N6R5</accession>
<gene>
    <name evidence="3" type="ORF">GTA08_BOTSDO03701</name>
</gene>